<dbReference type="InterPro" id="IPR022157">
    <property type="entry name" value="Dynactin"/>
</dbReference>
<dbReference type="OrthoDB" id="2130750at2759"/>
<dbReference type="RefSeq" id="XP_007414394.1">
    <property type="nucleotide sequence ID" value="XM_007414332.1"/>
</dbReference>
<proteinExistence type="predicted"/>
<sequence>MNKLSIAEAQIEELKQQLDGSMVAEDMLELTEQILTLNEKTDDMKTIIKDLEALKQLADELEDHVKTKQETQEEIHILLYSEALRECQQIQYDELQTLANHTQAMLKLNRKLQSSSIKGQVKAIDLELRKLESTRAVLPCTIMKPNPLPAYFKADHDSVVFFTRLAAKAELTSSVIKTTNNISKSLTTFVTKIVVIASKVGNNLNDLVILHPWF</sequence>
<dbReference type="HOGENOM" id="CLU_1289189_0_0_1"/>
<evidence type="ECO:0000313" key="4">
    <source>
        <dbReference type="Proteomes" id="UP000001072"/>
    </source>
</evidence>
<organism evidence="4">
    <name type="scientific">Melampsora larici-populina (strain 98AG31 / pathotype 3-4-7)</name>
    <name type="common">Poplar leaf rust fungus</name>
    <dbReference type="NCBI Taxonomy" id="747676"/>
    <lineage>
        <taxon>Eukaryota</taxon>
        <taxon>Fungi</taxon>
        <taxon>Dikarya</taxon>
        <taxon>Basidiomycota</taxon>
        <taxon>Pucciniomycotina</taxon>
        <taxon>Pucciniomycetes</taxon>
        <taxon>Pucciniales</taxon>
        <taxon>Melampsoraceae</taxon>
        <taxon>Melampsora</taxon>
    </lineage>
</organism>
<accession>F4RZ05</accession>
<dbReference type="KEGG" id="mlr:MELLADRAFT_66390"/>
<evidence type="ECO:0000256" key="1">
    <source>
        <dbReference type="SAM" id="Coils"/>
    </source>
</evidence>
<reference evidence="4" key="1">
    <citation type="journal article" date="2011" name="Proc. Natl. Acad. Sci. U.S.A.">
        <title>Obligate biotrophy features unraveled by the genomic analysis of rust fungi.</title>
        <authorList>
            <person name="Duplessis S."/>
            <person name="Cuomo C.A."/>
            <person name="Lin Y.-C."/>
            <person name="Aerts A."/>
            <person name="Tisserant E."/>
            <person name="Veneault-Fourrey C."/>
            <person name="Joly D.L."/>
            <person name="Hacquard S."/>
            <person name="Amselem J."/>
            <person name="Cantarel B.L."/>
            <person name="Chiu R."/>
            <person name="Coutinho P.M."/>
            <person name="Feau N."/>
            <person name="Field M."/>
            <person name="Frey P."/>
            <person name="Gelhaye E."/>
            <person name="Goldberg J."/>
            <person name="Grabherr M.G."/>
            <person name="Kodira C.D."/>
            <person name="Kohler A."/>
            <person name="Kuees U."/>
            <person name="Lindquist E.A."/>
            <person name="Lucas S.M."/>
            <person name="Mago R."/>
            <person name="Mauceli E."/>
            <person name="Morin E."/>
            <person name="Murat C."/>
            <person name="Pangilinan J.L."/>
            <person name="Park R."/>
            <person name="Pearson M."/>
            <person name="Quesneville H."/>
            <person name="Rouhier N."/>
            <person name="Sakthikumar S."/>
            <person name="Salamov A.A."/>
            <person name="Schmutz J."/>
            <person name="Selles B."/>
            <person name="Shapiro H."/>
            <person name="Tanguay P."/>
            <person name="Tuskan G.A."/>
            <person name="Henrissat B."/>
            <person name="Van de Peer Y."/>
            <person name="Rouze P."/>
            <person name="Ellis J.G."/>
            <person name="Dodds P.N."/>
            <person name="Schein J.E."/>
            <person name="Zhong S."/>
            <person name="Hamelin R.C."/>
            <person name="Grigoriev I.V."/>
            <person name="Szabo L.J."/>
            <person name="Martin F."/>
        </authorList>
    </citation>
    <scope>NUCLEOTIDE SEQUENCE [LARGE SCALE GENOMIC DNA]</scope>
    <source>
        <strain evidence="4">98AG31 / pathotype 3-4-7</strain>
    </source>
</reference>
<evidence type="ECO:0000259" key="2">
    <source>
        <dbReference type="Pfam" id="PF12455"/>
    </source>
</evidence>
<feature type="domain" description="Dynein associated protein" evidence="2">
    <location>
        <begin position="82"/>
        <end position="207"/>
    </location>
</feature>
<feature type="coiled-coil region" evidence="1">
    <location>
        <begin position="4"/>
        <end position="74"/>
    </location>
</feature>
<keyword evidence="1" id="KW-0175">Coiled coil</keyword>
<dbReference type="eggNOG" id="KOG0971">
    <property type="taxonomic scope" value="Eukaryota"/>
</dbReference>
<dbReference type="InParanoid" id="F4RZ05"/>
<evidence type="ECO:0000313" key="3">
    <source>
        <dbReference type="EMBL" id="EGG02409.1"/>
    </source>
</evidence>
<dbReference type="AlphaFoldDB" id="F4RZ05"/>
<dbReference type="Proteomes" id="UP000001072">
    <property type="component" value="Unassembled WGS sequence"/>
</dbReference>
<protein>
    <recommendedName>
        <fullName evidence="2">Dynein associated protein domain-containing protein</fullName>
    </recommendedName>
</protein>
<keyword evidence="4" id="KW-1185">Reference proteome</keyword>
<dbReference type="VEuPathDB" id="FungiDB:MELLADRAFT_66390"/>
<name>F4RZ05_MELLP</name>
<dbReference type="Pfam" id="PF12455">
    <property type="entry name" value="Dynactin"/>
    <property type="match status" value="1"/>
</dbReference>
<dbReference type="EMBL" id="GL883131">
    <property type="protein sequence ID" value="EGG02409.1"/>
    <property type="molecule type" value="Genomic_DNA"/>
</dbReference>
<dbReference type="GeneID" id="18930622"/>
<gene>
    <name evidence="3" type="ORF">MELLADRAFT_66390</name>
</gene>
<dbReference type="STRING" id="747676.F4RZ05"/>